<proteinExistence type="predicted"/>
<gene>
    <name evidence="2" type="ORF">HAX54_014553</name>
</gene>
<feature type="compositionally biased region" description="Basic and acidic residues" evidence="1">
    <location>
        <begin position="34"/>
        <end position="52"/>
    </location>
</feature>
<dbReference type="EMBL" id="JACEIK010001904">
    <property type="protein sequence ID" value="MCD7473017.1"/>
    <property type="molecule type" value="Genomic_DNA"/>
</dbReference>
<feature type="region of interest" description="Disordered" evidence="1">
    <location>
        <begin position="1"/>
        <end position="56"/>
    </location>
</feature>
<comment type="caution">
    <text evidence="2">The sequence shown here is derived from an EMBL/GenBank/DDBJ whole genome shotgun (WGS) entry which is preliminary data.</text>
</comment>
<accession>A0ABS8TNC1</accession>
<sequence length="71" mass="8033">GVHKKSALQRIERRDAQAKQHKAGCNVQHHPRMSWHDAQKWQSRKGHDEQGARHGASLTAALRFPCLTSPC</sequence>
<organism evidence="2 3">
    <name type="scientific">Datura stramonium</name>
    <name type="common">Jimsonweed</name>
    <name type="synonym">Common thornapple</name>
    <dbReference type="NCBI Taxonomy" id="4076"/>
    <lineage>
        <taxon>Eukaryota</taxon>
        <taxon>Viridiplantae</taxon>
        <taxon>Streptophyta</taxon>
        <taxon>Embryophyta</taxon>
        <taxon>Tracheophyta</taxon>
        <taxon>Spermatophyta</taxon>
        <taxon>Magnoliopsida</taxon>
        <taxon>eudicotyledons</taxon>
        <taxon>Gunneridae</taxon>
        <taxon>Pentapetalae</taxon>
        <taxon>asterids</taxon>
        <taxon>lamiids</taxon>
        <taxon>Solanales</taxon>
        <taxon>Solanaceae</taxon>
        <taxon>Solanoideae</taxon>
        <taxon>Datureae</taxon>
        <taxon>Datura</taxon>
    </lineage>
</organism>
<evidence type="ECO:0000256" key="1">
    <source>
        <dbReference type="SAM" id="MobiDB-lite"/>
    </source>
</evidence>
<evidence type="ECO:0000313" key="3">
    <source>
        <dbReference type="Proteomes" id="UP000823775"/>
    </source>
</evidence>
<keyword evidence="3" id="KW-1185">Reference proteome</keyword>
<dbReference type="Proteomes" id="UP000823775">
    <property type="component" value="Unassembled WGS sequence"/>
</dbReference>
<reference evidence="2 3" key="1">
    <citation type="journal article" date="2021" name="BMC Genomics">
        <title>Datura genome reveals duplications of psychoactive alkaloid biosynthetic genes and high mutation rate following tissue culture.</title>
        <authorList>
            <person name="Rajewski A."/>
            <person name="Carter-House D."/>
            <person name="Stajich J."/>
            <person name="Litt A."/>
        </authorList>
    </citation>
    <scope>NUCLEOTIDE SEQUENCE [LARGE SCALE GENOMIC DNA]</scope>
    <source>
        <strain evidence="2">AR-01</strain>
    </source>
</reference>
<protein>
    <submittedName>
        <fullName evidence="2">Uncharacterized protein</fullName>
    </submittedName>
</protein>
<name>A0ABS8TNC1_DATST</name>
<feature type="non-terminal residue" evidence="2">
    <location>
        <position position="1"/>
    </location>
</feature>
<evidence type="ECO:0000313" key="2">
    <source>
        <dbReference type="EMBL" id="MCD7473017.1"/>
    </source>
</evidence>